<organism evidence="1 2">
    <name type="scientific">Aspergillus tanneri</name>
    <dbReference type="NCBI Taxonomy" id="1220188"/>
    <lineage>
        <taxon>Eukaryota</taxon>
        <taxon>Fungi</taxon>
        <taxon>Dikarya</taxon>
        <taxon>Ascomycota</taxon>
        <taxon>Pezizomycotina</taxon>
        <taxon>Eurotiomycetes</taxon>
        <taxon>Eurotiomycetidae</taxon>
        <taxon>Eurotiales</taxon>
        <taxon>Aspergillaceae</taxon>
        <taxon>Aspergillus</taxon>
        <taxon>Aspergillus subgen. Circumdati</taxon>
    </lineage>
</organism>
<protein>
    <submittedName>
        <fullName evidence="1">Uncharacterized protein</fullName>
    </submittedName>
</protein>
<accession>A0A4S3JNI1</accession>
<comment type="caution">
    <text evidence="1">The sequence shown here is derived from an EMBL/GenBank/DDBJ whole genome shotgun (WGS) entry which is preliminary data.</text>
</comment>
<evidence type="ECO:0000313" key="1">
    <source>
        <dbReference type="EMBL" id="THC97163.1"/>
    </source>
</evidence>
<gene>
    <name evidence="1" type="ORF">EYZ11_003378</name>
</gene>
<reference evidence="1 2" key="1">
    <citation type="submission" date="2019-03" db="EMBL/GenBank/DDBJ databases">
        <title>The genome sequence of a newly discovered highly antifungal drug resistant Aspergillus species, Aspergillus tanneri NIH 1004.</title>
        <authorList>
            <person name="Mounaud S."/>
            <person name="Singh I."/>
            <person name="Joardar V."/>
            <person name="Pakala S."/>
            <person name="Pakala S."/>
            <person name="Venepally P."/>
            <person name="Hoover J."/>
            <person name="Nierman W."/>
            <person name="Chung J."/>
            <person name="Losada L."/>
        </authorList>
    </citation>
    <scope>NUCLEOTIDE SEQUENCE [LARGE SCALE GENOMIC DNA]</scope>
    <source>
        <strain evidence="1 2">NIH1004</strain>
    </source>
</reference>
<dbReference type="VEuPathDB" id="FungiDB:EYZ11_003378"/>
<name>A0A4S3JNI1_9EURO</name>
<dbReference type="Proteomes" id="UP000308092">
    <property type="component" value="Unassembled WGS sequence"/>
</dbReference>
<dbReference type="EMBL" id="SOSA01000085">
    <property type="protein sequence ID" value="THC97163.1"/>
    <property type="molecule type" value="Genomic_DNA"/>
</dbReference>
<dbReference type="AlphaFoldDB" id="A0A4S3JNI1"/>
<sequence>MQDRADAVSAEKGRAWRLATTEFVGPRKKWRLNKQNRKAWKSIPASPACFYRASPHSMTTGLPQRRDLVLSLHPDIGTAFPSELLSRLVIKIATAAPIRAR</sequence>
<evidence type="ECO:0000313" key="2">
    <source>
        <dbReference type="Proteomes" id="UP000308092"/>
    </source>
</evidence>
<proteinExistence type="predicted"/>
<keyword evidence="2" id="KW-1185">Reference proteome</keyword>